<name>A0AAP9H331_9GAMM</name>
<sequence>MSFANVYRLPPGITRHLFNPVTARATTEIKKAVKFIGHNCACLSTNQCKKHSVNEGLKELQPTNKHWFMKDSPMLPRLVGVPGSVKLTGNAVTPFSAGTLKNEKESGKEKLSLNNLWACYPEKTTPCPVELKNKPGATLSESEQADSGVESLSESESPDNVFITNWDNLGKESFSVQKNPEQTNNLPEESEPGEYNPFRIIVAENAGKFSNKRAWQFSEKFENYHPQFKTIKEEPSSQTPVEETVIRHEKVLVVGEKLKMKNVQNVFAIKRDDLYQEETTRL</sequence>
<feature type="region of interest" description="Disordered" evidence="1">
    <location>
        <begin position="132"/>
        <end position="157"/>
    </location>
</feature>
<dbReference type="RefSeq" id="WP_208724937.1">
    <property type="nucleotide sequence ID" value="NZ_CP024636.1"/>
</dbReference>
<evidence type="ECO:0000313" key="3">
    <source>
        <dbReference type="EMBL" id="QGR05733.1"/>
    </source>
</evidence>
<dbReference type="EMBL" id="JAUOOM010000010">
    <property type="protein sequence ID" value="MDO6407350.1"/>
    <property type="molecule type" value="Genomic_DNA"/>
</dbReference>
<gene>
    <name evidence="3" type="ORF">CTZ24_04620</name>
    <name evidence="2" type="ORF">Q3404_12255</name>
</gene>
<protein>
    <submittedName>
        <fullName evidence="3">Uncharacterized protein</fullName>
    </submittedName>
</protein>
<keyword evidence="5" id="KW-1185">Reference proteome</keyword>
<evidence type="ECO:0000313" key="2">
    <source>
        <dbReference type="EMBL" id="MDO6407350.1"/>
    </source>
</evidence>
<accession>A0AAP9H331</accession>
<dbReference type="Proteomes" id="UP001171299">
    <property type="component" value="Unassembled WGS sequence"/>
</dbReference>
<evidence type="ECO:0000313" key="5">
    <source>
        <dbReference type="Proteomes" id="UP001171299"/>
    </source>
</evidence>
<dbReference type="AlphaFoldDB" id="A0AAP9H331"/>
<reference evidence="4" key="1">
    <citation type="submission" date="2017-11" db="EMBL/GenBank/DDBJ databases">
        <title>Genome sequence of Pantoea sp. MSR2.</title>
        <authorList>
            <person name="Nascimento F.X."/>
        </authorList>
    </citation>
    <scope>NUCLEOTIDE SEQUENCE [LARGE SCALE GENOMIC DNA]</scope>
    <source>
        <strain evidence="4">MSR2</strain>
    </source>
</reference>
<reference evidence="2" key="3">
    <citation type="submission" date="2023-07" db="EMBL/GenBank/DDBJ databases">
        <title>The extreme plant-growth-promoting properties of Pantoea phytobeneficialis PF55 revealed by functional and genomic analysis.</title>
        <authorList>
            <person name="Nascimento F.X."/>
            <person name="Marcio R.J."/>
        </authorList>
    </citation>
    <scope>NUCLEOTIDE SEQUENCE</scope>
    <source>
        <strain evidence="2">PF55</strain>
    </source>
</reference>
<organism evidence="3 4">
    <name type="scientific">Pantoea phytobeneficialis</name>
    <dbReference type="NCBI Taxonomy" id="2052056"/>
    <lineage>
        <taxon>Bacteria</taxon>
        <taxon>Pseudomonadati</taxon>
        <taxon>Pseudomonadota</taxon>
        <taxon>Gammaproteobacteria</taxon>
        <taxon>Enterobacterales</taxon>
        <taxon>Erwiniaceae</taxon>
        <taxon>Pantoea</taxon>
    </lineage>
</organism>
<dbReference type="EMBL" id="CP024636">
    <property type="protein sequence ID" value="QGR05733.1"/>
    <property type="molecule type" value="Genomic_DNA"/>
</dbReference>
<evidence type="ECO:0000256" key="1">
    <source>
        <dbReference type="SAM" id="MobiDB-lite"/>
    </source>
</evidence>
<proteinExistence type="predicted"/>
<evidence type="ECO:0000313" key="4">
    <source>
        <dbReference type="Proteomes" id="UP000424872"/>
    </source>
</evidence>
<dbReference type="Proteomes" id="UP000424872">
    <property type="component" value="Chromosome"/>
</dbReference>
<reference evidence="3" key="2">
    <citation type="journal article" date="2020" name="Environ. Microbiol.">
        <title>The extreme plant-growth-promoting properties of Pantoea phytobeneficialis MSR2 revealed by functional and genomic analysis.</title>
        <authorList>
            <person name="Nascimento F.X."/>
            <person name="Hernandez A.G."/>
            <person name="Glick B.R."/>
            <person name="Rossi M.J."/>
        </authorList>
    </citation>
    <scope>NUCLEOTIDE SEQUENCE</scope>
    <source>
        <strain evidence="3">MSR2</strain>
    </source>
</reference>
<dbReference type="KEGG" id="ppho:CTZ24_04620"/>